<keyword evidence="3" id="KW-1185">Reference proteome</keyword>
<name>A0A4Y2CB28_ARAVE</name>
<comment type="caution">
    <text evidence="2">The sequence shown here is derived from an EMBL/GenBank/DDBJ whole genome shotgun (WGS) entry which is preliminary data.</text>
</comment>
<dbReference type="Proteomes" id="UP000499080">
    <property type="component" value="Unassembled WGS sequence"/>
</dbReference>
<gene>
    <name evidence="2" type="ORF">AVEN_271907_1</name>
</gene>
<feature type="region of interest" description="Disordered" evidence="1">
    <location>
        <begin position="1"/>
        <end position="24"/>
    </location>
</feature>
<evidence type="ECO:0000313" key="2">
    <source>
        <dbReference type="EMBL" id="GBM01642.1"/>
    </source>
</evidence>
<proteinExistence type="predicted"/>
<reference evidence="2 3" key="1">
    <citation type="journal article" date="2019" name="Sci. Rep.">
        <title>Orb-weaving spider Araneus ventricosus genome elucidates the spidroin gene catalogue.</title>
        <authorList>
            <person name="Kono N."/>
            <person name="Nakamura H."/>
            <person name="Ohtoshi R."/>
            <person name="Moran D.A.P."/>
            <person name="Shinohara A."/>
            <person name="Yoshida Y."/>
            <person name="Fujiwara M."/>
            <person name="Mori M."/>
            <person name="Tomita M."/>
            <person name="Arakawa K."/>
        </authorList>
    </citation>
    <scope>NUCLEOTIDE SEQUENCE [LARGE SCALE GENOMIC DNA]</scope>
</reference>
<evidence type="ECO:0000313" key="3">
    <source>
        <dbReference type="Proteomes" id="UP000499080"/>
    </source>
</evidence>
<protein>
    <submittedName>
        <fullName evidence="2">Uncharacterized protein</fullName>
    </submittedName>
</protein>
<organism evidence="2 3">
    <name type="scientific">Araneus ventricosus</name>
    <name type="common">Orbweaver spider</name>
    <name type="synonym">Epeira ventricosa</name>
    <dbReference type="NCBI Taxonomy" id="182803"/>
    <lineage>
        <taxon>Eukaryota</taxon>
        <taxon>Metazoa</taxon>
        <taxon>Ecdysozoa</taxon>
        <taxon>Arthropoda</taxon>
        <taxon>Chelicerata</taxon>
        <taxon>Arachnida</taxon>
        <taxon>Araneae</taxon>
        <taxon>Araneomorphae</taxon>
        <taxon>Entelegynae</taxon>
        <taxon>Araneoidea</taxon>
        <taxon>Araneidae</taxon>
        <taxon>Araneus</taxon>
    </lineage>
</organism>
<dbReference type="EMBL" id="BGPR01000172">
    <property type="protein sequence ID" value="GBM01642.1"/>
    <property type="molecule type" value="Genomic_DNA"/>
</dbReference>
<accession>A0A4Y2CB28</accession>
<sequence length="112" mass="12315">MEREAASKSKTEINKQTKTRRTSSTAAVLLRFQVECPPPSLPPPLLTCSLKPKEVRHQFQGPGDQVQTTSVPPFCATPPARGLSVCKQSFGLHRSHWDTQARRMASACAATR</sequence>
<dbReference type="AlphaFoldDB" id="A0A4Y2CB28"/>
<feature type="compositionally biased region" description="Basic and acidic residues" evidence="1">
    <location>
        <begin position="1"/>
        <end position="15"/>
    </location>
</feature>
<evidence type="ECO:0000256" key="1">
    <source>
        <dbReference type="SAM" id="MobiDB-lite"/>
    </source>
</evidence>